<keyword evidence="1" id="KW-0812">Transmembrane</keyword>
<protein>
    <submittedName>
        <fullName evidence="2">Uncharacterized protein</fullName>
    </submittedName>
</protein>
<accession>A0A2M6XRT7</accession>
<evidence type="ECO:0000313" key="2">
    <source>
        <dbReference type="EMBL" id="PIU10357.1"/>
    </source>
</evidence>
<organism evidence="2 3">
    <name type="scientific">Candidatus Kuenenbacteria bacterium CG08_land_8_20_14_0_20_37_23</name>
    <dbReference type="NCBI Taxonomy" id="1974617"/>
    <lineage>
        <taxon>Bacteria</taxon>
        <taxon>Candidatus Kueneniibacteriota</taxon>
    </lineage>
</organism>
<name>A0A2M6XRT7_9BACT</name>
<dbReference type="Proteomes" id="UP000230586">
    <property type="component" value="Unassembled WGS sequence"/>
</dbReference>
<keyword evidence="1" id="KW-0472">Membrane</keyword>
<dbReference type="AlphaFoldDB" id="A0A2M6XRT7"/>
<gene>
    <name evidence="2" type="ORF">COT27_03660</name>
</gene>
<reference evidence="3" key="1">
    <citation type="submission" date="2017-09" db="EMBL/GenBank/DDBJ databases">
        <title>Depth-based differentiation of microbial function through sediment-hosted aquifers and enrichment of novel symbionts in the deep terrestrial subsurface.</title>
        <authorList>
            <person name="Probst A.J."/>
            <person name="Ladd B."/>
            <person name="Jarett J.K."/>
            <person name="Geller-Mcgrath D.E."/>
            <person name="Sieber C.M.K."/>
            <person name="Emerson J.B."/>
            <person name="Anantharaman K."/>
            <person name="Thomas B.C."/>
            <person name="Malmstrom R."/>
            <person name="Stieglmeier M."/>
            <person name="Klingl A."/>
            <person name="Woyke T."/>
            <person name="Ryan C.M."/>
            <person name="Banfield J.F."/>
        </authorList>
    </citation>
    <scope>NUCLEOTIDE SEQUENCE [LARGE SCALE GENOMIC DNA]</scope>
</reference>
<sequence length="188" mass="22249">MLWHFLIKVIYFYIISFFLAVLEIQIEGPHGWAAKLPAWRPASGSKIDKLFRKISGQKELTGYHTALMIFLLLVFHLVFIWDWQWDIFAELELLSMFFLFTAVWDFSWFVLNPLFSLHDFGPNKVWWHKKWLGPAPVDYYFEVFASIALLLPEVLLNNWQDGIYKIAILLGVNLFLTAITVRIYPRAY</sequence>
<comment type="caution">
    <text evidence="2">The sequence shown here is derived from an EMBL/GenBank/DDBJ whole genome shotgun (WGS) entry which is preliminary data.</text>
</comment>
<feature type="transmembrane region" description="Helical" evidence="1">
    <location>
        <begin position="163"/>
        <end position="184"/>
    </location>
</feature>
<evidence type="ECO:0000256" key="1">
    <source>
        <dbReference type="SAM" id="Phobius"/>
    </source>
</evidence>
<feature type="transmembrane region" description="Helical" evidence="1">
    <location>
        <begin position="6"/>
        <end position="26"/>
    </location>
</feature>
<keyword evidence="1" id="KW-1133">Transmembrane helix</keyword>
<feature type="transmembrane region" description="Helical" evidence="1">
    <location>
        <begin position="93"/>
        <end position="111"/>
    </location>
</feature>
<dbReference type="EMBL" id="PEXX01000054">
    <property type="protein sequence ID" value="PIU10357.1"/>
    <property type="molecule type" value="Genomic_DNA"/>
</dbReference>
<feature type="transmembrane region" description="Helical" evidence="1">
    <location>
        <begin position="60"/>
        <end position="81"/>
    </location>
</feature>
<feature type="transmembrane region" description="Helical" evidence="1">
    <location>
        <begin position="131"/>
        <end position="151"/>
    </location>
</feature>
<proteinExistence type="predicted"/>
<evidence type="ECO:0000313" key="3">
    <source>
        <dbReference type="Proteomes" id="UP000230586"/>
    </source>
</evidence>